<organism evidence="2 3">
    <name type="scientific">Caerostris darwini</name>
    <dbReference type="NCBI Taxonomy" id="1538125"/>
    <lineage>
        <taxon>Eukaryota</taxon>
        <taxon>Metazoa</taxon>
        <taxon>Ecdysozoa</taxon>
        <taxon>Arthropoda</taxon>
        <taxon>Chelicerata</taxon>
        <taxon>Arachnida</taxon>
        <taxon>Araneae</taxon>
        <taxon>Araneomorphae</taxon>
        <taxon>Entelegynae</taxon>
        <taxon>Araneoidea</taxon>
        <taxon>Araneidae</taxon>
        <taxon>Caerostris</taxon>
    </lineage>
</organism>
<comment type="caution">
    <text evidence="2">The sequence shown here is derived from an EMBL/GenBank/DDBJ whole genome shotgun (WGS) entry which is preliminary data.</text>
</comment>
<evidence type="ECO:0000256" key="1">
    <source>
        <dbReference type="SAM" id="MobiDB-lite"/>
    </source>
</evidence>
<evidence type="ECO:0000313" key="2">
    <source>
        <dbReference type="EMBL" id="GIY36029.1"/>
    </source>
</evidence>
<accession>A0AAV4SRU6</accession>
<sequence>MQKSSGAVPSWLSTHTQPTNMPGYISSQESHIKFPKTSRLESSLRTNPQTLYLLPARHDSRFGSAEYGSASGLNPEPGLTDRPTELRWRSRRNHHLTYQLA</sequence>
<dbReference type="Proteomes" id="UP001054837">
    <property type="component" value="Unassembled WGS sequence"/>
</dbReference>
<proteinExistence type="predicted"/>
<dbReference type="AlphaFoldDB" id="A0AAV4SRU6"/>
<feature type="region of interest" description="Disordered" evidence="1">
    <location>
        <begin position="63"/>
        <end position="83"/>
    </location>
</feature>
<evidence type="ECO:0000313" key="3">
    <source>
        <dbReference type="Proteomes" id="UP001054837"/>
    </source>
</evidence>
<protein>
    <submittedName>
        <fullName evidence="2">Uncharacterized protein</fullName>
    </submittedName>
</protein>
<keyword evidence="3" id="KW-1185">Reference proteome</keyword>
<feature type="region of interest" description="Disordered" evidence="1">
    <location>
        <begin position="1"/>
        <end position="30"/>
    </location>
</feature>
<reference evidence="2 3" key="1">
    <citation type="submission" date="2021-06" db="EMBL/GenBank/DDBJ databases">
        <title>Caerostris darwini draft genome.</title>
        <authorList>
            <person name="Kono N."/>
            <person name="Arakawa K."/>
        </authorList>
    </citation>
    <scope>NUCLEOTIDE SEQUENCE [LARGE SCALE GENOMIC DNA]</scope>
</reference>
<gene>
    <name evidence="2" type="ORF">CDAR_583191</name>
</gene>
<name>A0AAV4SRU6_9ARAC</name>
<feature type="compositionally biased region" description="Polar residues" evidence="1">
    <location>
        <begin position="1"/>
        <end position="29"/>
    </location>
</feature>
<dbReference type="EMBL" id="BPLQ01008235">
    <property type="protein sequence ID" value="GIY36029.1"/>
    <property type="molecule type" value="Genomic_DNA"/>
</dbReference>